<dbReference type="InParanoid" id="I7MHY6"/>
<reference evidence="4" key="1">
    <citation type="journal article" date="2006" name="PLoS Biol.">
        <title>Macronuclear genome sequence of the ciliate Tetrahymena thermophila, a model eukaryote.</title>
        <authorList>
            <person name="Eisen J.A."/>
            <person name="Coyne R.S."/>
            <person name="Wu M."/>
            <person name="Wu D."/>
            <person name="Thiagarajan M."/>
            <person name="Wortman J.R."/>
            <person name="Badger J.H."/>
            <person name="Ren Q."/>
            <person name="Amedeo P."/>
            <person name="Jones K.M."/>
            <person name="Tallon L.J."/>
            <person name="Delcher A.L."/>
            <person name="Salzberg S.L."/>
            <person name="Silva J.C."/>
            <person name="Haas B.J."/>
            <person name="Majoros W.H."/>
            <person name="Farzad M."/>
            <person name="Carlton J.M."/>
            <person name="Smith R.K. Jr."/>
            <person name="Garg J."/>
            <person name="Pearlman R.E."/>
            <person name="Karrer K.M."/>
            <person name="Sun L."/>
            <person name="Manning G."/>
            <person name="Elde N.C."/>
            <person name="Turkewitz A.P."/>
            <person name="Asai D.J."/>
            <person name="Wilkes D.E."/>
            <person name="Wang Y."/>
            <person name="Cai H."/>
            <person name="Collins K."/>
            <person name="Stewart B.A."/>
            <person name="Lee S.R."/>
            <person name="Wilamowska K."/>
            <person name="Weinberg Z."/>
            <person name="Ruzzo W.L."/>
            <person name="Wloga D."/>
            <person name="Gaertig J."/>
            <person name="Frankel J."/>
            <person name="Tsao C.-C."/>
            <person name="Gorovsky M.A."/>
            <person name="Keeling P.J."/>
            <person name="Waller R.F."/>
            <person name="Patron N.J."/>
            <person name="Cherry J.M."/>
            <person name="Stover N.A."/>
            <person name="Krieger C.J."/>
            <person name="del Toro C."/>
            <person name="Ryder H.F."/>
            <person name="Williamson S.C."/>
            <person name="Barbeau R.A."/>
            <person name="Hamilton E.P."/>
            <person name="Orias E."/>
        </authorList>
    </citation>
    <scope>NUCLEOTIDE SEQUENCE [LARGE SCALE GENOMIC DNA]</scope>
    <source>
        <strain evidence="4">SB210</strain>
    </source>
</reference>
<dbReference type="HOGENOM" id="CLU_535875_0_0_1"/>
<accession>I7MHY6</accession>
<dbReference type="AlphaFoldDB" id="I7MHY6"/>
<dbReference type="EMBL" id="GG662808">
    <property type="protein sequence ID" value="EAR89983.1"/>
    <property type="molecule type" value="Genomic_DNA"/>
</dbReference>
<evidence type="ECO:0000313" key="4">
    <source>
        <dbReference type="Proteomes" id="UP000009168"/>
    </source>
</evidence>
<dbReference type="KEGG" id="tet:TTHERM_00561750"/>
<protein>
    <submittedName>
        <fullName evidence="3">Transmembrane protein, putative</fullName>
    </submittedName>
</protein>
<keyword evidence="1" id="KW-1133">Transmembrane helix</keyword>
<evidence type="ECO:0000313" key="3">
    <source>
        <dbReference type="EMBL" id="EAR89983.1"/>
    </source>
</evidence>
<feature type="transmembrane region" description="Helical" evidence="1">
    <location>
        <begin position="81"/>
        <end position="99"/>
    </location>
</feature>
<name>I7MHY6_TETTS</name>
<keyword evidence="4" id="KW-1185">Reference proteome</keyword>
<sequence length="509" mass="59013">MLITCFLLSQVSLLKGILQKDETSSFSNKERLKRRTIVIKDWMSRYLSIPKFVKWYPFGDLLEIWAHFGLFVLCKQYLNQIGLTFLLLELGSVLYTSFIEGSGLGLNPYCQSDALKYSFFYIIDGLMIFLLDMNLVAIQIAFHAIFSMLVIVHCIRQRCKWTKYEFGSEVCQLIDLGIINESHMVLCQYIDQLEVISLDKGGQRTSVSQASLSENVEIKKFYPEQKLIVITSYQSYPINVGNMITVSTISIPSLNVIHSSSKILEVNKHFILNDAQPHLAVFESDKTANSTRIKIFNLLSYQENYKRFELTQAFCINEYFESEQIKLFMEIEEFDSAEMKARKSNHVIKVQNKTIWDIDTSKKKASELIENAPEIFCIEKINNRVLAMCGQWRIILYDMPTKVKVRRIDAFHCTYSLMPIQNQQDAYLALPHETMKSKKNAYLMKNKEKSDYVCLDHVMLDTSFISSATYWAENNTVSLVIGRTLYINNNKYFYQESKDSLDFSICVTE</sequence>
<keyword evidence="1" id="KW-0472">Membrane</keyword>
<dbReference type="Proteomes" id="UP000009168">
    <property type="component" value="Unassembled WGS sequence"/>
</dbReference>
<organism evidence="3 4">
    <name type="scientific">Tetrahymena thermophila (strain SB210)</name>
    <dbReference type="NCBI Taxonomy" id="312017"/>
    <lineage>
        <taxon>Eukaryota</taxon>
        <taxon>Sar</taxon>
        <taxon>Alveolata</taxon>
        <taxon>Ciliophora</taxon>
        <taxon>Intramacronucleata</taxon>
        <taxon>Oligohymenophorea</taxon>
        <taxon>Hymenostomatida</taxon>
        <taxon>Tetrahymenina</taxon>
        <taxon>Tetrahymenidae</taxon>
        <taxon>Tetrahymena</taxon>
    </lineage>
</organism>
<feature type="chain" id="PRO_5003712372" evidence="2">
    <location>
        <begin position="17"/>
        <end position="509"/>
    </location>
</feature>
<dbReference type="RefSeq" id="XP_001010228.1">
    <property type="nucleotide sequence ID" value="XM_001010228.1"/>
</dbReference>
<feature type="transmembrane region" description="Helical" evidence="1">
    <location>
        <begin position="119"/>
        <end position="152"/>
    </location>
</feature>
<keyword evidence="2" id="KW-0732">Signal</keyword>
<proteinExistence type="predicted"/>
<gene>
    <name evidence="3" type="ORF">TTHERM_00561750</name>
</gene>
<keyword evidence="1 3" id="KW-0812">Transmembrane</keyword>
<dbReference type="GeneID" id="7834939"/>
<evidence type="ECO:0000256" key="1">
    <source>
        <dbReference type="SAM" id="Phobius"/>
    </source>
</evidence>
<evidence type="ECO:0000256" key="2">
    <source>
        <dbReference type="SAM" id="SignalP"/>
    </source>
</evidence>
<feature type="signal peptide" evidence="2">
    <location>
        <begin position="1"/>
        <end position="16"/>
    </location>
</feature>